<sequence>MDVQIALEARRKFKFLNGTITEPSPRCTASYWTAINAMLVLWITNTIEPEVKSNISKFREAKRLWDHLKQRFATTNGPRIQQLKSSIAKCEQTKTCGIHEVRPVQSKLHEFLMGVYSDYYATLRTNILSQAAKGNRYSGAGHGRGNARANAAAAGSSVMGSSNSNDGCGSTLFSSEQWKVLAGLFGNAKVMDGRLNGKFDDDLWIIDTGESNHVTGKREWLFDTHDFECPVRLPNGEISVATLQGSVRLSDKITLTHVLYVPQFSCNLPSVSQFNDFTMYCPI</sequence>
<protein>
    <submittedName>
        <fullName evidence="3">Uncharacterized protein isoform X1</fullName>
    </submittedName>
</protein>
<reference evidence="3" key="2">
    <citation type="submission" date="2025-08" db="UniProtKB">
        <authorList>
            <consortium name="RefSeq"/>
        </authorList>
    </citation>
    <scope>IDENTIFICATION</scope>
    <source>
        <tissue evidence="3">Leaf</tissue>
    </source>
</reference>
<evidence type="ECO:0000313" key="2">
    <source>
        <dbReference type="Proteomes" id="UP000813463"/>
    </source>
</evidence>
<feature type="domain" description="Retrovirus-related Pol polyprotein from transposon TNT 1-94-like beta-barrel" evidence="1">
    <location>
        <begin position="204"/>
        <end position="276"/>
    </location>
</feature>
<dbReference type="PANTHER" id="PTHR37610">
    <property type="entry name" value="CCHC-TYPE DOMAIN-CONTAINING PROTEIN"/>
    <property type="match status" value="1"/>
</dbReference>
<proteinExistence type="predicted"/>
<dbReference type="GeneID" id="110800914"/>
<keyword evidence="2" id="KW-1185">Reference proteome</keyword>
<evidence type="ECO:0000259" key="1">
    <source>
        <dbReference type="Pfam" id="PF22936"/>
    </source>
</evidence>
<dbReference type="RefSeq" id="XP_056693051.1">
    <property type="nucleotide sequence ID" value="XM_056837073.1"/>
</dbReference>
<dbReference type="Pfam" id="PF22936">
    <property type="entry name" value="Pol_BBD"/>
    <property type="match status" value="1"/>
</dbReference>
<gene>
    <name evidence="3" type="primary">LOC110800914</name>
</gene>
<dbReference type="InterPro" id="IPR054722">
    <property type="entry name" value="PolX-like_BBD"/>
</dbReference>
<name>A0ABM3RBR4_SPIOL</name>
<accession>A0ABM3RBR4</accession>
<reference evidence="2" key="1">
    <citation type="journal article" date="2021" name="Nat. Commun.">
        <title>Genomic analyses provide insights into spinach domestication and the genetic basis of agronomic traits.</title>
        <authorList>
            <person name="Cai X."/>
            <person name="Sun X."/>
            <person name="Xu C."/>
            <person name="Sun H."/>
            <person name="Wang X."/>
            <person name="Ge C."/>
            <person name="Zhang Z."/>
            <person name="Wang Q."/>
            <person name="Fei Z."/>
            <person name="Jiao C."/>
            <person name="Wang Q."/>
        </authorList>
    </citation>
    <scope>NUCLEOTIDE SEQUENCE [LARGE SCALE GENOMIC DNA]</scope>
    <source>
        <strain evidence="2">cv. Varoflay</strain>
    </source>
</reference>
<organism evidence="2 3">
    <name type="scientific">Spinacia oleracea</name>
    <name type="common">Spinach</name>
    <dbReference type="NCBI Taxonomy" id="3562"/>
    <lineage>
        <taxon>Eukaryota</taxon>
        <taxon>Viridiplantae</taxon>
        <taxon>Streptophyta</taxon>
        <taxon>Embryophyta</taxon>
        <taxon>Tracheophyta</taxon>
        <taxon>Spermatophyta</taxon>
        <taxon>Magnoliopsida</taxon>
        <taxon>eudicotyledons</taxon>
        <taxon>Gunneridae</taxon>
        <taxon>Pentapetalae</taxon>
        <taxon>Caryophyllales</taxon>
        <taxon>Chenopodiaceae</taxon>
        <taxon>Chenopodioideae</taxon>
        <taxon>Anserineae</taxon>
        <taxon>Spinacia</taxon>
    </lineage>
</organism>
<dbReference type="PANTHER" id="PTHR37610:SF101">
    <property type="entry name" value="(RAPE) HYPOTHETICAL PROTEIN"/>
    <property type="match status" value="1"/>
</dbReference>
<evidence type="ECO:0000313" key="3">
    <source>
        <dbReference type="RefSeq" id="XP_056693051.1"/>
    </source>
</evidence>
<dbReference type="Proteomes" id="UP000813463">
    <property type="component" value="Chromosome 2"/>
</dbReference>